<gene>
    <name evidence="1" type="ORF">OPT61_g3935</name>
</gene>
<reference evidence="1" key="1">
    <citation type="submission" date="2022-11" db="EMBL/GenBank/DDBJ databases">
        <title>Genome Sequence of Boeremia exigua.</title>
        <authorList>
            <person name="Buettner E."/>
        </authorList>
    </citation>
    <scope>NUCLEOTIDE SEQUENCE</scope>
    <source>
        <strain evidence="1">CU02</strain>
    </source>
</reference>
<comment type="caution">
    <text evidence="1">The sequence shown here is derived from an EMBL/GenBank/DDBJ whole genome shotgun (WGS) entry which is preliminary data.</text>
</comment>
<dbReference type="EMBL" id="JAPHNI010000213">
    <property type="protein sequence ID" value="KAJ8114099.1"/>
    <property type="molecule type" value="Genomic_DNA"/>
</dbReference>
<name>A0ACC2IG61_9PLEO</name>
<keyword evidence="2" id="KW-1185">Reference proteome</keyword>
<evidence type="ECO:0000313" key="1">
    <source>
        <dbReference type="EMBL" id="KAJ8114099.1"/>
    </source>
</evidence>
<dbReference type="Proteomes" id="UP001153331">
    <property type="component" value="Unassembled WGS sequence"/>
</dbReference>
<proteinExistence type="predicted"/>
<accession>A0ACC2IG61</accession>
<evidence type="ECO:0000313" key="2">
    <source>
        <dbReference type="Proteomes" id="UP001153331"/>
    </source>
</evidence>
<protein>
    <submittedName>
        <fullName evidence="1">Uncharacterized protein</fullName>
    </submittedName>
</protein>
<organism evidence="1 2">
    <name type="scientific">Boeremia exigua</name>
    <dbReference type="NCBI Taxonomy" id="749465"/>
    <lineage>
        <taxon>Eukaryota</taxon>
        <taxon>Fungi</taxon>
        <taxon>Dikarya</taxon>
        <taxon>Ascomycota</taxon>
        <taxon>Pezizomycotina</taxon>
        <taxon>Dothideomycetes</taxon>
        <taxon>Pleosporomycetidae</taxon>
        <taxon>Pleosporales</taxon>
        <taxon>Pleosporineae</taxon>
        <taxon>Didymellaceae</taxon>
        <taxon>Boeremia</taxon>
    </lineage>
</organism>
<sequence length="161" mass="17869">MLSNSEEPIHNIEPRRKRPKQRSIDDMALETEKLMDYEFSWEKYCIDAIVPGPERTRLAKLPCIPNFGDIATLAEAARQSGLSKVLHGTREVSDKCLAKTVKALLGSICEDQCDEADVHRAAYCLGLEAIEEDSLGVDLLGVEEFKFDGFVASVPVTESLI</sequence>